<dbReference type="InterPro" id="IPR007890">
    <property type="entry name" value="CHASE2"/>
</dbReference>
<comment type="similarity">
    <text evidence="1">Belongs to the adenylyl cyclase class-3 family.</text>
</comment>
<dbReference type="EMBL" id="BOSE01000002">
    <property type="protein sequence ID" value="GIP15880.1"/>
    <property type="molecule type" value="Genomic_DNA"/>
</dbReference>
<dbReference type="CDD" id="cd07302">
    <property type="entry name" value="CHD"/>
    <property type="match status" value="1"/>
</dbReference>
<organism evidence="4 5">
    <name type="scientific">Paenibacillus montaniterrae</name>
    <dbReference type="NCBI Taxonomy" id="429341"/>
    <lineage>
        <taxon>Bacteria</taxon>
        <taxon>Bacillati</taxon>
        <taxon>Bacillota</taxon>
        <taxon>Bacilli</taxon>
        <taxon>Bacillales</taxon>
        <taxon>Paenibacillaceae</taxon>
        <taxon>Paenibacillus</taxon>
    </lineage>
</organism>
<dbReference type="PANTHER" id="PTHR43081">
    <property type="entry name" value="ADENYLATE CYCLASE, TERMINAL-DIFFERENTIATION SPECIFIC-RELATED"/>
    <property type="match status" value="1"/>
</dbReference>
<keyword evidence="2" id="KW-1133">Transmembrane helix</keyword>
<dbReference type="InterPro" id="IPR001054">
    <property type="entry name" value="A/G_cyclase"/>
</dbReference>
<dbReference type="SUPFAM" id="SSF82866">
    <property type="entry name" value="Multidrug efflux transporter AcrB transmembrane domain"/>
    <property type="match status" value="1"/>
</dbReference>
<evidence type="ECO:0000259" key="3">
    <source>
        <dbReference type="PROSITE" id="PS50125"/>
    </source>
</evidence>
<dbReference type="PROSITE" id="PS50125">
    <property type="entry name" value="GUANYLATE_CYCLASE_2"/>
    <property type="match status" value="1"/>
</dbReference>
<dbReference type="GO" id="GO:0006171">
    <property type="term" value="P:cAMP biosynthetic process"/>
    <property type="evidence" value="ECO:0007669"/>
    <property type="project" value="TreeGrafter"/>
</dbReference>
<keyword evidence="2" id="KW-0472">Membrane</keyword>
<name>A0A919YMC5_9BACL</name>
<dbReference type="SMART" id="SM01080">
    <property type="entry name" value="CHASE2"/>
    <property type="match status" value="1"/>
</dbReference>
<keyword evidence="5" id="KW-1185">Reference proteome</keyword>
<dbReference type="SUPFAM" id="SSF55073">
    <property type="entry name" value="Nucleotide cyclase"/>
    <property type="match status" value="1"/>
</dbReference>
<dbReference type="GO" id="GO:0035556">
    <property type="term" value="P:intracellular signal transduction"/>
    <property type="evidence" value="ECO:0007669"/>
    <property type="project" value="InterPro"/>
</dbReference>
<evidence type="ECO:0000313" key="4">
    <source>
        <dbReference type="EMBL" id="GIP15880.1"/>
    </source>
</evidence>
<protein>
    <submittedName>
        <fullName evidence="4">Adenylate/guanylate cyclase domain-containing protein</fullName>
    </submittedName>
</protein>
<gene>
    <name evidence="4" type="ORF">J40TS1_15220</name>
</gene>
<dbReference type="InterPro" id="IPR050697">
    <property type="entry name" value="Adenylyl/Guanylyl_Cyclase_3/4"/>
</dbReference>
<sequence length="617" mass="69151">MKASIRTMFMIVNLLIVLVLLLSYSLHTFQKLESIMIDHNMKQTASHDPDPHIVVIAIDDRSISELGMFPWDRSIYASLLAIINEPDFEPKAIAFDIVFADPSNEDSDHIFAEALASYSNIILPAVGITTGDVFRTTAVSREQYLQAYAISYAYDLFSQHTENAHINRVVSHDGVIRQAWLKLQAPDGKVIPSLAYKAVEMTGADLSRYDNWTDRKKTSDELAKNTMTIDYNLVTDDFLTISFVDVLYGEIPPETFQDAIVFIGVTAAGLSGESGQDSGPTPLERDSKLVYVHANIANQLLEGTAIIFAPNWLEVLLIIAAAIIFAWLPWRFKNQYTFIVAVLAIVSLYALQYWLFKQYNYQLGVVYLIGAILIVYIFNVSLKSYKEQQQKNFVTRQFGRYISPHLVKSIVDQGIDIQLGGISKRITILFLDIRGFTSLSEKLSPAEVVDILNTKFTMITNTALQFNGTIDKFIGDAAMILFNAPLDVEEHERMAVLTAYHIQQNMKPIREQLLEKYGVEVAIGIGIHTGNVVIGNIGSYLRMDYTAIGDSVNIASRIESGTTAGQILVSEDIYEATSHYFDYSKGEAKLFKGKSHPIQIYELLAPKQIQKNDETES</sequence>
<comment type="caution">
    <text evidence="4">The sequence shown here is derived from an EMBL/GenBank/DDBJ whole genome shotgun (WGS) entry which is preliminary data.</text>
</comment>
<dbReference type="Proteomes" id="UP000683139">
    <property type="component" value="Unassembled WGS sequence"/>
</dbReference>
<feature type="transmembrane region" description="Helical" evidence="2">
    <location>
        <begin position="312"/>
        <end position="330"/>
    </location>
</feature>
<dbReference type="InterPro" id="IPR029787">
    <property type="entry name" value="Nucleotide_cyclase"/>
</dbReference>
<feature type="domain" description="Guanylate cyclase" evidence="3">
    <location>
        <begin position="427"/>
        <end position="559"/>
    </location>
</feature>
<evidence type="ECO:0000313" key="5">
    <source>
        <dbReference type="Proteomes" id="UP000683139"/>
    </source>
</evidence>
<dbReference type="Pfam" id="PF05226">
    <property type="entry name" value="CHASE2"/>
    <property type="match status" value="1"/>
</dbReference>
<proteinExistence type="inferred from homology"/>
<accession>A0A919YMC5</accession>
<evidence type="ECO:0000256" key="1">
    <source>
        <dbReference type="ARBA" id="ARBA00005381"/>
    </source>
</evidence>
<dbReference type="Gene3D" id="3.30.70.1230">
    <property type="entry name" value="Nucleotide cyclase"/>
    <property type="match status" value="1"/>
</dbReference>
<dbReference type="Pfam" id="PF00211">
    <property type="entry name" value="Guanylate_cyc"/>
    <property type="match status" value="1"/>
</dbReference>
<reference evidence="4" key="1">
    <citation type="submission" date="2021-03" db="EMBL/GenBank/DDBJ databases">
        <title>Antimicrobial resistance genes in bacteria isolated from Japanese honey, and their potential for conferring macrolide and lincosamide resistance in the American foulbrood pathogen Paenibacillus larvae.</title>
        <authorList>
            <person name="Okamoto M."/>
            <person name="Kumagai M."/>
            <person name="Kanamori H."/>
            <person name="Takamatsu D."/>
        </authorList>
    </citation>
    <scope>NUCLEOTIDE SEQUENCE</scope>
    <source>
        <strain evidence="4">J40TS1</strain>
    </source>
</reference>
<evidence type="ECO:0000256" key="2">
    <source>
        <dbReference type="SAM" id="Phobius"/>
    </source>
</evidence>
<feature type="transmembrane region" description="Helical" evidence="2">
    <location>
        <begin position="361"/>
        <end position="382"/>
    </location>
</feature>
<dbReference type="PANTHER" id="PTHR43081:SF1">
    <property type="entry name" value="ADENYLATE CYCLASE, TERMINAL-DIFFERENTIATION SPECIFIC"/>
    <property type="match status" value="1"/>
</dbReference>
<dbReference type="GO" id="GO:0004016">
    <property type="term" value="F:adenylate cyclase activity"/>
    <property type="evidence" value="ECO:0007669"/>
    <property type="project" value="UniProtKB-ARBA"/>
</dbReference>
<feature type="transmembrane region" description="Helical" evidence="2">
    <location>
        <begin position="337"/>
        <end position="355"/>
    </location>
</feature>
<keyword evidence="2" id="KW-0812">Transmembrane</keyword>
<dbReference type="SMART" id="SM00044">
    <property type="entry name" value="CYCc"/>
    <property type="match status" value="1"/>
</dbReference>
<dbReference type="AlphaFoldDB" id="A0A919YMC5"/>